<accession>N1MLI3</accession>
<keyword evidence="4" id="KW-1185">Reference proteome</keyword>
<reference evidence="3 4" key="1">
    <citation type="submission" date="2013-03" db="EMBL/GenBank/DDBJ databases">
        <authorList>
            <person name="Le V."/>
        </authorList>
    </citation>
    <scope>NUCLEOTIDE SEQUENCE [LARGE SCALE GENOMIC DNA]</scope>
    <source>
        <strain evidence="3 4">BiD32</strain>
    </source>
</reference>
<dbReference type="GO" id="GO:0004016">
    <property type="term" value="F:adenylate cyclase activity"/>
    <property type="evidence" value="ECO:0007669"/>
    <property type="project" value="UniProtKB-EC"/>
</dbReference>
<evidence type="ECO:0000259" key="1">
    <source>
        <dbReference type="PROSITE" id="PS51707"/>
    </source>
</evidence>
<dbReference type="SMART" id="SM01118">
    <property type="entry name" value="CYTH"/>
    <property type="match status" value="1"/>
</dbReference>
<dbReference type="RefSeq" id="WP_006957476.1">
    <property type="nucleotide sequence ID" value="NZ_CAVK010000120.1"/>
</dbReference>
<dbReference type="OrthoDB" id="9777271at2"/>
<feature type="domain" description="CYTH" evidence="1">
    <location>
        <begin position="2"/>
        <end position="196"/>
    </location>
</feature>
<dbReference type="GO" id="GO:0050355">
    <property type="term" value="F:inorganic triphosphate phosphatase activity"/>
    <property type="evidence" value="ECO:0007669"/>
    <property type="project" value="InterPro"/>
</dbReference>
<name>N1MLI3_9SPHN</name>
<keyword evidence="3" id="KW-0456">Lyase</keyword>
<proteinExistence type="predicted"/>
<organism evidence="3 4">
    <name type="scientific">Sphingobium indicum BiD32</name>
    <dbReference type="NCBI Taxonomy" id="1301087"/>
    <lineage>
        <taxon>Bacteria</taxon>
        <taxon>Pseudomonadati</taxon>
        <taxon>Pseudomonadota</taxon>
        <taxon>Alphaproteobacteria</taxon>
        <taxon>Sphingomonadales</taxon>
        <taxon>Sphingomonadaceae</taxon>
        <taxon>Sphingobium</taxon>
    </lineage>
</organism>
<dbReference type="Gene3D" id="1.40.20.10">
    <property type="entry name" value="CHAD domain"/>
    <property type="match status" value="1"/>
</dbReference>
<dbReference type="PROSITE" id="PS51708">
    <property type="entry name" value="CHAD"/>
    <property type="match status" value="1"/>
</dbReference>
<gene>
    <name evidence="3" type="ORF">EBBID32_24250</name>
</gene>
<evidence type="ECO:0000259" key="2">
    <source>
        <dbReference type="PROSITE" id="PS51708"/>
    </source>
</evidence>
<dbReference type="InterPro" id="IPR007899">
    <property type="entry name" value="CHAD_dom"/>
</dbReference>
<dbReference type="InterPro" id="IPR039013">
    <property type="entry name" value="YgiF"/>
</dbReference>
<dbReference type="Proteomes" id="UP000013201">
    <property type="component" value="Unassembled WGS sequence"/>
</dbReference>
<dbReference type="Pfam" id="PF05235">
    <property type="entry name" value="CHAD"/>
    <property type="match status" value="1"/>
</dbReference>
<dbReference type="GO" id="GO:0046872">
    <property type="term" value="F:metal ion binding"/>
    <property type="evidence" value="ECO:0007669"/>
    <property type="project" value="TreeGrafter"/>
</dbReference>
<dbReference type="CDD" id="cd07756">
    <property type="entry name" value="CYTH-like_Pase_CHAD"/>
    <property type="match status" value="1"/>
</dbReference>
<sequence length="486" mass="54117">MSEELELKLELSPQDAASLEASLLLPDSMNRARQRSIYFDTPDQSLEKAGLSLRIRHQGRQRIQTVKAGNAKSAGMFVRPEWEIPVKNDTPVIACSSPVHMLIGRTVEDLSPVFEVSVDRRIWDIDEGGAHFELALDRGFVVAGDRRSPICELELELISGDPAGLFAFARKIDAAAPVRLGVLAKAEHGYALLGPAATVFKAEPIGLSKDMSASQAFRHVAQTCLRQFRLNERLLEDGYRSEPLHQARVALRRLRAAFSIFKSLTDGDASCDRLRADLRWLAGELGEARNLDVLLGRIDPGVLYERLVVAHQSAVERVAAVLASERTRALMLDLTEWTASGPWLRNARTEAQRQMMAHTFAVGQLDHLRRKLKKDGKHLADLADAPRHEVRKDAKKLRYASEFFTALFERKWGRRRYKAFVEILEDLQDQLGCLNDMATASAVLAQLNALEVPGASALVAPTGRKKILAAAEDAHDALVDAKRFWR</sequence>
<evidence type="ECO:0000313" key="4">
    <source>
        <dbReference type="Proteomes" id="UP000013201"/>
    </source>
</evidence>
<dbReference type="SMART" id="SM00880">
    <property type="entry name" value="CHAD"/>
    <property type="match status" value="1"/>
</dbReference>
<dbReference type="PANTHER" id="PTHR39569">
    <property type="entry name" value="INORGANIC TRIPHOSPHATASE"/>
    <property type="match status" value="1"/>
</dbReference>
<dbReference type="Pfam" id="PF01928">
    <property type="entry name" value="CYTH"/>
    <property type="match status" value="1"/>
</dbReference>
<dbReference type="InterPro" id="IPR023577">
    <property type="entry name" value="CYTH_domain"/>
</dbReference>
<dbReference type="SUPFAM" id="SSF55154">
    <property type="entry name" value="CYTH-like phosphatases"/>
    <property type="match status" value="1"/>
</dbReference>
<comment type="caution">
    <text evidence="3">The sequence shown here is derived from an EMBL/GenBank/DDBJ whole genome shotgun (WGS) entry which is preliminary data.</text>
</comment>
<dbReference type="InterPro" id="IPR033469">
    <property type="entry name" value="CYTH-like_dom_sf"/>
</dbReference>
<feature type="domain" description="CHAD" evidence="2">
    <location>
        <begin position="210"/>
        <end position="483"/>
    </location>
</feature>
<reference evidence="4" key="2">
    <citation type="submission" date="2013-04" db="EMBL/GenBank/DDBJ databases">
        <title>Bisphenol A degrading Sphingobium sp. strain BiD32.</title>
        <authorList>
            <person name="Nielsen J.L."/>
            <person name="Zhou N.A."/>
            <person name="Kjeldal H."/>
        </authorList>
    </citation>
    <scope>NUCLEOTIDE SEQUENCE [LARGE SCALE GENOMIC DNA]</scope>
    <source>
        <strain evidence="4">BiD32</strain>
    </source>
</reference>
<dbReference type="EMBL" id="CAVK010000120">
    <property type="protein sequence ID" value="CCW18075.1"/>
    <property type="molecule type" value="Genomic_DNA"/>
</dbReference>
<dbReference type="InterPro" id="IPR038186">
    <property type="entry name" value="CHAD_dom_sf"/>
</dbReference>
<dbReference type="Gene3D" id="2.40.320.10">
    <property type="entry name" value="Hypothetical Protein Pfu-838710-001"/>
    <property type="match status" value="1"/>
</dbReference>
<evidence type="ECO:0000313" key="3">
    <source>
        <dbReference type="EMBL" id="CCW18075.1"/>
    </source>
</evidence>
<dbReference type="PANTHER" id="PTHR39569:SF1">
    <property type="entry name" value="INORGANIC TRIPHOSPHATASE"/>
    <property type="match status" value="1"/>
</dbReference>
<dbReference type="PROSITE" id="PS51707">
    <property type="entry name" value="CYTH"/>
    <property type="match status" value="1"/>
</dbReference>
<dbReference type="AlphaFoldDB" id="N1MLI3"/>
<protein>
    <submittedName>
        <fullName evidence="3">Adenylate cyclase</fullName>
        <ecNumber evidence="3">4.6.1.1</ecNumber>
    </submittedName>
</protein>
<dbReference type="EC" id="4.6.1.1" evidence="3"/>